<dbReference type="InterPro" id="IPR023299">
    <property type="entry name" value="ATPase_P-typ_cyto_dom_N"/>
</dbReference>
<dbReference type="NCBIfam" id="TIGR01494">
    <property type="entry name" value="ATPase_P-type"/>
    <property type="match status" value="1"/>
</dbReference>
<feature type="binding site" evidence="14">
    <location>
        <position position="291"/>
    </location>
    <ligand>
        <name>Mg(2+)</name>
        <dbReference type="ChEBI" id="CHEBI:18420"/>
    </ligand>
</feature>
<evidence type="ECO:0000256" key="10">
    <source>
        <dbReference type="ARBA" id="ARBA00023136"/>
    </source>
</evidence>
<feature type="binding site" evidence="13">
    <location>
        <position position="482"/>
    </location>
    <ligand>
        <name>ATP</name>
        <dbReference type="ChEBI" id="CHEBI:30616"/>
    </ligand>
</feature>
<dbReference type="InterPro" id="IPR023214">
    <property type="entry name" value="HAD_sf"/>
</dbReference>
<dbReference type="SUPFAM" id="SSF81665">
    <property type="entry name" value="Calcium ATPase, transmembrane domain M"/>
    <property type="match status" value="1"/>
</dbReference>
<dbReference type="SUPFAM" id="SSF56784">
    <property type="entry name" value="HAD-like"/>
    <property type="match status" value="1"/>
</dbReference>
<evidence type="ECO:0000313" key="18">
    <source>
        <dbReference type="EMBL" id="CDW89464.1"/>
    </source>
</evidence>
<feature type="binding site" evidence="13">
    <location>
        <position position="383"/>
    </location>
    <ligand>
        <name>ATP</name>
        <dbReference type="ChEBI" id="CHEBI:30616"/>
    </ligand>
</feature>
<sequence>MFGKNEQALPLHQIKKSNSIRTTKYTILSWAPLSILFQFKRAANIYFLIISVLTCLSFSPKSPISMIGTFAAVLIFTMFKEAYEVLERKTNNFKEKKWSNVKIGDILLVNKDMEFPADLLLLNSQKDIVYVDTMNLDGETNLKEKYVFNQDFNLVQISDFEGYVCCDIPNENLDEWDGNIVLGKDQIINCRTGDENHEKCQETSKKGFQHYEENELNALHCFWLLTFWVAYSHLIPISLYVIIEMLKLTQAYLIGKDLKMYDIETEQFGICRNSDLIEELGQVDFIFSDKTGTLTQNKMIFKKCSVGNVIYGESQQIDDPQQDELVQSSKEKILKEMFDNKQFSEHGQQLMQFFRTLAVCHTCMVERDKDSGKLKYSSSSPDELALVQGSKQVKIEYIERSSTNIKIKLNEDETEEYELLVEFPFDSTRKRMTLIVRNSQTKMITQMTKGADSIMIPRINFGKNEQAQVEKDLYKFACEGLRTLVFGSKILSQDDYLEFKKQYDNLKISTDSKKDEKLNILFDEMEYGLNYLGSSAIEDKLQEGVADTIDTLINANIRVWVLTGDKQETAIEIGKSCKLIQSNMKEVVLTSKNRDDFKTRLKGYSSQEYKQKLAIIIDGPTLIYALEDSLTAQQFFAFGMRANSVICCRVSPKQKADVVALAKKQKKFITLSIGDGANDVSMILEAHIGVGIRGKEGTQAVRSADYAISQFRFLERILLVHGRYGYMRVSNMICYYFYKNVVLVFTELHFAYWNGFSGQIFFADWLPTLYNAFFTSWLCLFALMLERDVDDESSQRSPQLYAAGQKGHYFNFKVFLLSLSLLLDLLEVDSVKYFSRCIAAFISLAIYYGALFLLSYYKLSQLIQNELTGTFLQLFQPYQSIYCLIVLPFALLIPDGLIKLTQKIFFPSPSDALMINILEEIDNNGQKSTEQVKNLLSDNAMDNEIKNQLNTSSQNNSFINVSPTHKLLDKNSSNEQNKANISKIIQPSRQQPLNLSSLNGSIQLDMGIKNKLINKLDPSANKFAQQNEKNKAIEKKNNDQSFLLPQIKQQLVINNSATYHYSDSISQPNEINY</sequence>
<keyword evidence="6 13" id="KW-0067">ATP-binding</keyword>
<dbReference type="InterPro" id="IPR023298">
    <property type="entry name" value="ATPase_P-typ_TM_dom_sf"/>
</dbReference>
<dbReference type="InterPro" id="IPR018303">
    <property type="entry name" value="ATPase_P-typ_P_site"/>
</dbReference>
<feature type="transmembrane region" description="Helical" evidence="15">
    <location>
        <begin position="66"/>
        <end position="86"/>
    </location>
</feature>
<evidence type="ECO:0000259" key="17">
    <source>
        <dbReference type="Pfam" id="PF16212"/>
    </source>
</evidence>
<feature type="domain" description="P-type ATPase N-terminal" evidence="16">
    <location>
        <begin position="16"/>
        <end position="67"/>
    </location>
</feature>
<evidence type="ECO:0000256" key="1">
    <source>
        <dbReference type="ARBA" id="ARBA00004141"/>
    </source>
</evidence>
<evidence type="ECO:0000313" key="19">
    <source>
        <dbReference type="Proteomes" id="UP000039865"/>
    </source>
</evidence>
<reference evidence="18 19" key="1">
    <citation type="submission" date="2014-06" db="EMBL/GenBank/DDBJ databases">
        <authorList>
            <person name="Swart Estienne"/>
        </authorList>
    </citation>
    <scope>NUCLEOTIDE SEQUENCE [LARGE SCALE GENOMIC DNA]</scope>
    <source>
        <strain evidence="18 19">130c</strain>
    </source>
</reference>
<dbReference type="OrthoDB" id="377733at2759"/>
<dbReference type="PANTHER" id="PTHR24092:SF150">
    <property type="entry name" value="PHOSPHOLIPID-TRANSPORTING ATPASE"/>
    <property type="match status" value="1"/>
</dbReference>
<feature type="binding site" evidence="13">
    <location>
        <position position="649"/>
    </location>
    <ligand>
        <name>ATP</name>
        <dbReference type="ChEBI" id="CHEBI:30616"/>
    </ligand>
</feature>
<keyword evidence="19" id="KW-1185">Reference proteome</keyword>
<dbReference type="InterPro" id="IPR036412">
    <property type="entry name" value="HAD-like_sf"/>
</dbReference>
<keyword evidence="3 15" id="KW-0812">Transmembrane</keyword>
<evidence type="ECO:0000256" key="5">
    <source>
        <dbReference type="ARBA" id="ARBA00022741"/>
    </source>
</evidence>
<dbReference type="Pfam" id="PF16212">
    <property type="entry name" value="PhoLip_ATPase_C"/>
    <property type="match status" value="1"/>
</dbReference>
<evidence type="ECO:0000256" key="4">
    <source>
        <dbReference type="ARBA" id="ARBA00022723"/>
    </source>
</evidence>
<dbReference type="PROSITE" id="PS00154">
    <property type="entry name" value="ATPASE_E1_E2"/>
    <property type="match status" value="1"/>
</dbReference>
<comment type="cofactor">
    <cofactor evidence="14">
        <name>Mg(2+)</name>
        <dbReference type="ChEBI" id="CHEBI:18420"/>
    </cofactor>
</comment>
<dbReference type="InterPro" id="IPR006539">
    <property type="entry name" value="P-type_ATPase_IV"/>
</dbReference>
<dbReference type="InterPro" id="IPR008250">
    <property type="entry name" value="ATPase_P-typ_transduc_dom_A_sf"/>
</dbReference>
<accession>A0A078B4W6</accession>
<dbReference type="SUPFAM" id="SSF81653">
    <property type="entry name" value="Calcium ATPase, transduction domain A"/>
    <property type="match status" value="1"/>
</dbReference>
<feature type="binding site" evidence="14">
    <location>
        <position position="679"/>
    </location>
    <ligand>
        <name>Mg(2+)</name>
        <dbReference type="ChEBI" id="CHEBI:18420"/>
    </ligand>
</feature>
<feature type="transmembrane region" description="Helical" evidence="15">
    <location>
        <begin position="43"/>
        <end position="60"/>
    </location>
</feature>
<dbReference type="FunFam" id="3.40.50.1000:FF:000014">
    <property type="entry name" value="Phospholipid-transporting ATPase"/>
    <property type="match status" value="1"/>
</dbReference>
<feature type="transmembrane region" description="Helical" evidence="15">
    <location>
        <begin position="221"/>
        <end position="243"/>
    </location>
</feature>
<dbReference type="SFLD" id="SFLDF00027">
    <property type="entry name" value="p-type_atpase"/>
    <property type="match status" value="1"/>
</dbReference>
<evidence type="ECO:0000256" key="15">
    <source>
        <dbReference type="RuleBase" id="RU362033"/>
    </source>
</evidence>
<feature type="transmembrane region" description="Helical" evidence="15">
    <location>
        <begin position="765"/>
        <end position="785"/>
    </location>
</feature>
<feature type="binding site" evidence="13">
    <location>
        <position position="290"/>
    </location>
    <ligand>
        <name>ATP</name>
        <dbReference type="ChEBI" id="CHEBI:30616"/>
    </ligand>
</feature>
<dbReference type="OMA" id="WSYFIVL"/>
<feature type="binding site" evidence="13">
    <location>
        <position position="655"/>
    </location>
    <ligand>
        <name>ATP</name>
        <dbReference type="ChEBI" id="CHEBI:30616"/>
    </ligand>
</feature>
<dbReference type="Pfam" id="PF16209">
    <property type="entry name" value="PhoLip_ATPase_N"/>
    <property type="match status" value="1"/>
</dbReference>
<dbReference type="GO" id="GO:0005524">
    <property type="term" value="F:ATP binding"/>
    <property type="evidence" value="ECO:0007669"/>
    <property type="project" value="UniProtKB-UniRule"/>
</dbReference>
<dbReference type="SFLD" id="SFLDG00002">
    <property type="entry name" value="C1.7:_P-type_atpase_like"/>
    <property type="match status" value="1"/>
</dbReference>
<keyword evidence="5 13" id="KW-0547">Nucleotide-binding</keyword>
<protein>
    <recommendedName>
        <fullName evidence="15">Phospholipid-transporting ATPase</fullName>
        <ecNumber evidence="15">7.6.2.1</ecNumber>
    </recommendedName>
</protein>
<dbReference type="InParanoid" id="A0A078B4W6"/>
<dbReference type="PRINTS" id="PR00119">
    <property type="entry name" value="CATATPASE"/>
</dbReference>
<evidence type="ECO:0000256" key="13">
    <source>
        <dbReference type="PIRSR" id="PIRSR606539-2"/>
    </source>
</evidence>
<feature type="binding site" evidence="13">
    <location>
        <position position="679"/>
    </location>
    <ligand>
        <name>ATP</name>
        <dbReference type="ChEBI" id="CHEBI:30616"/>
    </ligand>
</feature>
<evidence type="ECO:0000256" key="14">
    <source>
        <dbReference type="PIRSR" id="PIRSR606539-3"/>
    </source>
</evidence>
<feature type="active site" description="4-aspartylphosphate intermediate" evidence="12">
    <location>
        <position position="289"/>
    </location>
</feature>
<dbReference type="InterPro" id="IPR032630">
    <property type="entry name" value="P_typ_ATPase_c"/>
</dbReference>
<feature type="transmembrane region" description="Helical" evidence="15">
    <location>
        <begin position="838"/>
        <end position="857"/>
    </location>
</feature>
<feature type="binding site" evidence="13">
    <location>
        <position position="291"/>
    </location>
    <ligand>
        <name>ATP</name>
        <dbReference type="ChEBI" id="CHEBI:30616"/>
    </ligand>
</feature>
<dbReference type="EMBL" id="CCKQ01017571">
    <property type="protein sequence ID" value="CDW89464.1"/>
    <property type="molecule type" value="Genomic_DNA"/>
</dbReference>
<proteinExistence type="inferred from homology"/>
<evidence type="ECO:0000259" key="16">
    <source>
        <dbReference type="Pfam" id="PF16209"/>
    </source>
</evidence>
<dbReference type="Gene3D" id="3.40.50.1000">
    <property type="entry name" value="HAD superfamily/HAD-like"/>
    <property type="match status" value="1"/>
</dbReference>
<dbReference type="GO" id="GO:0045332">
    <property type="term" value="P:phospholipid translocation"/>
    <property type="evidence" value="ECO:0007669"/>
    <property type="project" value="TreeGrafter"/>
</dbReference>
<evidence type="ECO:0000256" key="2">
    <source>
        <dbReference type="ARBA" id="ARBA00008109"/>
    </source>
</evidence>
<feature type="domain" description="P-type ATPase C-terminal" evidence="17">
    <location>
        <begin position="701"/>
        <end position="818"/>
    </location>
</feature>
<keyword evidence="7 14" id="KW-0460">Magnesium</keyword>
<dbReference type="GO" id="GO:0016887">
    <property type="term" value="F:ATP hydrolysis activity"/>
    <property type="evidence" value="ECO:0007669"/>
    <property type="project" value="InterPro"/>
</dbReference>
<comment type="subcellular location">
    <subcellularLocation>
        <location evidence="1 15">Membrane</location>
        <topology evidence="1 15">Multi-pass membrane protein</topology>
    </subcellularLocation>
</comment>
<comment type="catalytic activity">
    <reaction evidence="11 15">
        <text>ATP + H2O + phospholipidSide 1 = ADP + phosphate + phospholipidSide 2.</text>
        <dbReference type="EC" id="7.6.2.1"/>
    </reaction>
</comment>
<keyword evidence="10 15" id="KW-0472">Membrane</keyword>
<feature type="binding site" evidence="13">
    <location>
        <position position="563"/>
    </location>
    <ligand>
        <name>ATP</name>
        <dbReference type="ChEBI" id="CHEBI:30616"/>
    </ligand>
</feature>
<dbReference type="InterPro" id="IPR044492">
    <property type="entry name" value="P_typ_ATPase_HD_dom"/>
</dbReference>
<feature type="transmembrane region" description="Helical" evidence="15">
    <location>
        <begin position="877"/>
        <end position="898"/>
    </location>
</feature>
<dbReference type="PANTHER" id="PTHR24092">
    <property type="entry name" value="PROBABLE PHOSPHOLIPID-TRANSPORTING ATPASE"/>
    <property type="match status" value="1"/>
</dbReference>
<dbReference type="GO" id="GO:0005886">
    <property type="term" value="C:plasma membrane"/>
    <property type="evidence" value="ECO:0007669"/>
    <property type="project" value="TreeGrafter"/>
</dbReference>
<evidence type="ECO:0000256" key="11">
    <source>
        <dbReference type="ARBA" id="ARBA00034036"/>
    </source>
</evidence>
<evidence type="ECO:0000256" key="6">
    <source>
        <dbReference type="ARBA" id="ARBA00022840"/>
    </source>
</evidence>
<feature type="binding site" evidence="14">
    <location>
        <position position="289"/>
    </location>
    <ligand>
        <name>Mg(2+)</name>
        <dbReference type="ChEBI" id="CHEBI:18420"/>
    </ligand>
</feature>
<evidence type="ECO:0000256" key="9">
    <source>
        <dbReference type="ARBA" id="ARBA00022989"/>
    </source>
</evidence>
<keyword evidence="4 14" id="KW-0479">Metal-binding</keyword>
<dbReference type="GO" id="GO:0140326">
    <property type="term" value="F:ATPase-coupled intramembrane lipid transporter activity"/>
    <property type="evidence" value="ECO:0007669"/>
    <property type="project" value="UniProtKB-EC"/>
</dbReference>
<dbReference type="SUPFAM" id="SSF81660">
    <property type="entry name" value="Metal cation-transporting ATPase, ATP-binding domain N"/>
    <property type="match status" value="1"/>
</dbReference>
<dbReference type="Gene3D" id="2.70.150.10">
    <property type="entry name" value="Calcium-transporting ATPase, cytoplasmic transduction domain A"/>
    <property type="match status" value="1"/>
</dbReference>
<dbReference type="Gene3D" id="3.40.1110.10">
    <property type="entry name" value="Calcium-transporting ATPase, cytoplasmic domain N"/>
    <property type="match status" value="1"/>
</dbReference>
<dbReference type="SFLD" id="SFLDS00003">
    <property type="entry name" value="Haloacid_Dehalogenase"/>
    <property type="match status" value="1"/>
</dbReference>
<feature type="binding site" evidence="14">
    <location>
        <position position="675"/>
    </location>
    <ligand>
        <name>Mg(2+)</name>
        <dbReference type="ChEBI" id="CHEBI:18420"/>
    </ligand>
</feature>
<name>A0A078B4W6_STYLE</name>
<dbReference type="Proteomes" id="UP000039865">
    <property type="component" value="Unassembled WGS sequence"/>
</dbReference>
<feature type="transmembrane region" description="Helical" evidence="15">
    <location>
        <begin position="808"/>
        <end position="826"/>
    </location>
</feature>
<feature type="binding site" evidence="13">
    <location>
        <position position="449"/>
    </location>
    <ligand>
        <name>ATP</name>
        <dbReference type="ChEBI" id="CHEBI:30616"/>
    </ligand>
</feature>
<keyword evidence="8 15" id="KW-1278">Translocase</keyword>
<dbReference type="InterPro" id="IPR032631">
    <property type="entry name" value="P-type_ATPase_N"/>
</dbReference>
<dbReference type="EC" id="7.6.2.1" evidence="15"/>
<dbReference type="AlphaFoldDB" id="A0A078B4W6"/>
<organism evidence="18 19">
    <name type="scientific">Stylonychia lemnae</name>
    <name type="common">Ciliate</name>
    <dbReference type="NCBI Taxonomy" id="5949"/>
    <lineage>
        <taxon>Eukaryota</taxon>
        <taxon>Sar</taxon>
        <taxon>Alveolata</taxon>
        <taxon>Ciliophora</taxon>
        <taxon>Intramacronucleata</taxon>
        <taxon>Spirotrichea</taxon>
        <taxon>Stichotrichia</taxon>
        <taxon>Sporadotrichida</taxon>
        <taxon>Oxytrichidae</taxon>
        <taxon>Stylonychinae</taxon>
        <taxon>Stylonychia</taxon>
    </lineage>
</organism>
<evidence type="ECO:0000256" key="7">
    <source>
        <dbReference type="ARBA" id="ARBA00022842"/>
    </source>
</evidence>
<feature type="binding site" evidence="13">
    <location>
        <position position="678"/>
    </location>
    <ligand>
        <name>ATP</name>
        <dbReference type="ChEBI" id="CHEBI:30616"/>
    </ligand>
</feature>
<evidence type="ECO:0000256" key="12">
    <source>
        <dbReference type="PIRSR" id="PIRSR606539-1"/>
    </source>
</evidence>
<comment type="similarity">
    <text evidence="2 15">Belongs to the cation transport ATPase (P-type) (TC 3.A.3) family. Type IV subfamily.</text>
</comment>
<feature type="binding site" evidence="13">
    <location>
        <position position="289"/>
    </location>
    <ligand>
        <name>ATP</name>
        <dbReference type="ChEBI" id="CHEBI:30616"/>
    </ligand>
</feature>
<dbReference type="NCBIfam" id="TIGR01652">
    <property type="entry name" value="ATPase-Plipid"/>
    <property type="match status" value="1"/>
</dbReference>
<dbReference type="GO" id="GO:0000287">
    <property type="term" value="F:magnesium ion binding"/>
    <property type="evidence" value="ECO:0007669"/>
    <property type="project" value="UniProtKB-UniRule"/>
</dbReference>
<gene>
    <name evidence="18" type="primary">Contig17066.g18182</name>
    <name evidence="18" type="ORF">STYLEM_18597</name>
</gene>
<dbReference type="Pfam" id="PF13246">
    <property type="entry name" value="Cation_ATPase"/>
    <property type="match status" value="1"/>
</dbReference>
<keyword evidence="9 15" id="KW-1133">Transmembrane helix</keyword>
<feature type="binding site" evidence="13">
    <location>
        <position position="425"/>
    </location>
    <ligand>
        <name>ATP</name>
        <dbReference type="ChEBI" id="CHEBI:30616"/>
    </ligand>
</feature>
<feature type="binding site" evidence="13">
    <location>
        <position position="565"/>
    </location>
    <ligand>
        <name>ATP</name>
        <dbReference type="ChEBI" id="CHEBI:30616"/>
    </ligand>
</feature>
<dbReference type="InterPro" id="IPR001757">
    <property type="entry name" value="P_typ_ATPase"/>
</dbReference>
<evidence type="ECO:0000256" key="3">
    <source>
        <dbReference type="ARBA" id="ARBA00022692"/>
    </source>
</evidence>
<evidence type="ECO:0000256" key="8">
    <source>
        <dbReference type="ARBA" id="ARBA00022967"/>
    </source>
</evidence>
<feature type="binding site" evidence="13">
    <location>
        <position position="564"/>
    </location>
    <ligand>
        <name>ATP</name>
        <dbReference type="ChEBI" id="CHEBI:30616"/>
    </ligand>
</feature>